<organism evidence="2 3">
    <name type="scientific">Denitromonas iodatirespirans</name>
    <dbReference type="NCBI Taxonomy" id="2795389"/>
    <lineage>
        <taxon>Bacteria</taxon>
        <taxon>Pseudomonadati</taxon>
        <taxon>Pseudomonadota</taxon>
        <taxon>Betaproteobacteria</taxon>
        <taxon>Rhodocyclales</taxon>
        <taxon>Zoogloeaceae</taxon>
        <taxon>Denitromonas</taxon>
    </lineage>
</organism>
<keyword evidence="1" id="KW-0472">Membrane</keyword>
<comment type="caution">
    <text evidence="2">The sequence shown here is derived from an EMBL/GenBank/DDBJ whole genome shotgun (WGS) entry which is preliminary data.</text>
</comment>
<gene>
    <name evidence="2" type="ORF">I8J34_22720</name>
</gene>
<dbReference type="AlphaFoldDB" id="A0A944DEE2"/>
<evidence type="ECO:0000313" key="3">
    <source>
        <dbReference type="Proteomes" id="UP000694660"/>
    </source>
</evidence>
<keyword evidence="1" id="KW-1133">Transmembrane helix</keyword>
<dbReference type="InterPro" id="IPR032092">
    <property type="entry name" value="PilW"/>
</dbReference>
<reference evidence="3" key="1">
    <citation type="journal article" date="2022" name="ISME J.">
        <title>Genetic and phylogenetic analysis of dissimilatory iodate-reducing bacteria identifies potential niches across the world's oceans.</title>
        <authorList>
            <person name="Reyes-Umana V."/>
            <person name="Henning Z."/>
            <person name="Lee K."/>
            <person name="Barnum T.P."/>
            <person name="Coates J.D."/>
        </authorList>
    </citation>
    <scope>NUCLEOTIDE SEQUENCE [LARGE SCALE GENOMIC DNA]</scope>
    <source>
        <strain evidence="3">IR12</strain>
    </source>
</reference>
<evidence type="ECO:0000256" key="1">
    <source>
        <dbReference type="SAM" id="Phobius"/>
    </source>
</evidence>
<proteinExistence type="predicted"/>
<dbReference type="Proteomes" id="UP000694660">
    <property type="component" value="Unassembled WGS sequence"/>
</dbReference>
<evidence type="ECO:0000313" key="2">
    <source>
        <dbReference type="EMBL" id="MBT0964002.1"/>
    </source>
</evidence>
<dbReference type="EMBL" id="JAEKFT010000046">
    <property type="protein sequence ID" value="MBT0964002.1"/>
    <property type="molecule type" value="Genomic_DNA"/>
</dbReference>
<dbReference type="Pfam" id="PF16074">
    <property type="entry name" value="PilW"/>
    <property type="match status" value="1"/>
</dbReference>
<dbReference type="RefSeq" id="WP_214363928.1">
    <property type="nucleotide sequence ID" value="NZ_JAEKFT010000046.1"/>
</dbReference>
<keyword evidence="1" id="KW-0812">Transmembrane</keyword>
<dbReference type="InterPro" id="IPR012902">
    <property type="entry name" value="N_methyl_site"/>
</dbReference>
<keyword evidence="3" id="KW-1185">Reference proteome</keyword>
<name>A0A944DEE2_DENI1</name>
<protein>
    <submittedName>
        <fullName evidence="2">PilW family protein</fullName>
    </submittedName>
</protein>
<sequence>MSQLFYTTFGGQRRQQGLSLIEVMVGMLIGLFILGGMVTLFFGNQQTYRYNEELSRLQENSRFATEILQRHLRMAGHVGCLTLQEINGGSPISKGESIVDSPQIQIEGMTAVQAFQYSAASPGVVGDAGKTAVLGSDVVTLRYGQGASTTLDTDTGVPTKTPSIVIRDNALGFKQGEVIVMADCKTAGLARISNTPASGNSVALEFKKATNYNLKDGFDGITFASDLRIMRMANVSFFIGPSTERITNRQGNAFNSLYLASEGFNGRAVADEIIEGVVDMVVEYGVPNASGSDEADAYKPLASITDWNDVRAVKVTLLLSSVDDKVVSDAQSVTFNGNTYTDHRMYTTVSTTVSLRRTF</sequence>
<dbReference type="Pfam" id="PF07963">
    <property type="entry name" value="N_methyl"/>
    <property type="match status" value="1"/>
</dbReference>
<accession>A0A944DEE2</accession>
<feature type="transmembrane region" description="Helical" evidence="1">
    <location>
        <begin position="20"/>
        <end position="42"/>
    </location>
</feature>
<dbReference type="GO" id="GO:0043683">
    <property type="term" value="P:type IV pilus assembly"/>
    <property type="evidence" value="ECO:0007669"/>
    <property type="project" value="InterPro"/>
</dbReference>